<dbReference type="OrthoDB" id="410807at2759"/>
<dbReference type="KEGG" id="char:116220599"/>
<dbReference type="Pfam" id="PF22589">
    <property type="entry name" value="SPMIP1"/>
    <property type="match status" value="1"/>
</dbReference>
<name>A0A6P8FLN4_CLUHA</name>
<gene>
    <name evidence="3" type="primary">LOC116220599</name>
</gene>
<protein>
    <submittedName>
        <fullName evidence="3">Protein ATP6V1FNB</fullName>
    </submittedName>
</protein>
<reference evidence="3" key="1">
    <citation type="submission" date="2025-08" db="UniProtKB">
        <authorList>
            <consortium name="RefSeq"/>
        </authorList>
    </citation>
    <scope>IDENTIFICATION</scope>
</reference>
<evidence type="ECO:0000313" key="2">
    <source>
        <dbReference type="Proteomes" id="UP000515152"/>
    </source>
</evidence>
<organism evidence="2 3">
    <name type="scientific">Clupea harengus</name>
    <name type="common">Atlantic herring</name>
    <dbReference type="NCBI Taxonomy" id="7950"/>
    <lineage>
        <taxon>Eukaryota</taxon>
        <taxon>Metazoa</taxon>
        <taxon>Chordata</taxon>
        <taxon>Craniata</taxon>
        <taxon>Vertebrata</taxon>
        <taxon>Euteleostomi</taxon>
        <taxon>Actinopterygii</taxon>
        <taxon>Neopterygii</taxon>
        <taxon>Teleostei</taxon>
        <taxon>Clupei</taxon>
        <taxon>Clupeiformes</taxon>
        <taxon>Clupeoidei</taxon>
        <taxon>Clupeidae</taxon>
        <taxon>Clupea</taxon>
    </lineage>
</organism>
<keyword evidence="2" id="KW-1185">Reference proteome</keyword>
<dbReference type="RefSeq" id="XP_031424360.1">
    <property type="nucleotide sequence ID" value="XM_031568500.2"/>
</dbReference>
<dbReference type="PANTHER" id="PTHR35826:SF5">
    <property type="entry name" value="GENE 45521-RELATED"/>
    <property type="match status" value="1"/>
</dbReference>
<dbReference type="InterPro" id="IPR054323">
    <property type="entry name" value="SPMIP1_C"/>
</dbReference>
<dbReference type="AlphaFoldDB" id="A0A6P8FLN4"/>
<dbReference type="Proteomes" id="UP000515152">
    <property type="component" value="Chromosome 5"/>
</dbReference>
<dbReference type="PANTHER" id="PTHR35826">
    <property type="entry name" value="PROTEIN ATP6V1FNB-LIKE"/>
    <property type="match status" value="1"/>
</dbReference>
<proteinExistence type="predicted"/>
<dbReference type="GeneID" id="116220599"/>
<accession>A0A6P8FLN4</accession>
<evidence type="ECO:0000259" key="1">
    <source>
        <dbReference type="Pfam" id="PF22589"/>
    </source>
</evidence>
<feature type="domain" description="Sperm microtubule inner protein 1 C-terminal" evidence="1">
    <location>
        <begin position="66"/>
        <end position="170"/>
    </location>
</feature>
<sequence length="177" mass="20318">MRSLLTTQNQNCYRELIKKEAYARLAWKMKYSKDYPRSFTSHQAKAQALPKLPVPKSILPPVFNLPERKREPSPQGAHNLSTAPLMRPVTPETRDALYQGFSKEGKGRHLYLRHRVLKGPDEKFDHPILSSWECGWRLGDYEKTYRSPANGRSGIVRSTFYARNGIFNVPTATDELG</sequence>
<evidence type="ECO:0000313" key="3">
    <source>
        <dbReference type="RefSeq" id="XP_031424360.1"/>
    </source>
</evidence>